<comment type="caution">
    <text evidence="2">The sequence shown here is derived from an EMBL/GenBank/DDBJ whole genome shotgun (WGS) entry which is preliminary data.</text>
</comment>
<sequence>MVSGTGQKDFKNEGQVTTAPWLPTPYSKDLSFSGKTSRPTRAPIASRGNSTPPKPVEAQQKALVWTPRRFSEVSIRLLCCGEGVALAVAISALDINSNFRVFLSGS</sequence>
<dbReference type="Proteomes" id="UP000297595">
    <property type="component" value="Unassembled WGS sequence"/>
</dbReference>
<proteinExistence type="predicted"/>
<evidence type="ECO:0000256" key="1">
    <source>
        <dbReference type="SAM" id="MobiDB-lite"/>
    </source>
</evidence>
<organism evidence="2 3">
    <name type="scientific">Orbilia oligospora</name>
    <name type="common">Nematode-trapping fungus</name>
    <name type="synonym">Arthrobotrys oligospora</name>
    <dbReference type="NCBI Taxonomy" id="2813651"/>
    <lineage>
        <taxon>Eukaryota</taxon>
        <taxon>Fungi</taxon>
        <taxon>Dikarya</taxon>
        <taxon>Ascomycota</taxon>
        <taxon>Pezizomycotina</taxon>
        <taxon>Orbiliomycetes</taxon>
        <taxon>Orbiliales</taxon>
        <taxon>Orbiliaceae</taxon>
        <taxon>Orbilia</taxon>
    </lineage>
</organism>
<evidence type="ECO:0000313" key="2">
    <source>
        <dbReference type="EMBL" id="TGJ72812.1"/>
    </source>
</evidence>
<protein>
    <submittedName>
        <fullName evidence="2">Uncharacterized protein</fullName>
    </submittedName>
</protein>
<reference evidence="2 3" key="1">
    <citation type="submission" date="2019-03" db="EMBL/GenBank/DDBJ databases">
        <title>Nematode-trapping fungi genome.</title>
        <authorList>
            <person name="Vidal-Diez De Ulzurrun G."/>
        </authorList>
    </citation>
    <scope>NUCLEOTIDE SEQUENCE [LARGE SCALE GENOMIC DNA]</scope>
    <source>
        <strain evidence="2 3">TWF154</strain>
    </source>
</reference>
<gene>
    <name evidence="2" type="ORF">EYR41_004681</name>
</gene>
<feature type="region of interest" description="Disordered" evidence="1">
    <location>
        <begin position="1"/>
        <end position="58"/>
    </location>
</feature>
<evidence type="ECO:0000313" key="3">
    <source>
        <dbReference type="Proteomes" id="UP000297595"/>
    </source>
</evidence>
<accession>A0A8H2HY18</accession>
<dbReference type="EMBL" id="SOZJ01000002">
    <property type="protein sequence ID" value="TGJ72812.1"/>
    <property type="molecule type" value="Genomic_DNA"/>
</dbReference>
<dbReference type="AlphaFoldDB" id="A0A8H2HY18"/>
<name>A0A8H2HY18_ORBOL</name>